<dbReference type="InterPro" id="IPR036339">
    <property type="entry name" value="PUB-like_dom_sf"/>
</dbReference>
<feature type="signal peptide" evidence="1">
    <location>
        <begin position="1"/>
        <end position="15"/>
    </location>
</feature>
<keyword evidence="1" id="KW-0732">Signal</keyword>
<feature type="domain" description="PUB" evidence="2">
    <location>
        <begin position="68"/>
        <end position="158"/>
    </location>
</feature>
<gene>
    <name evidence="3" type="ORF">niasHT_017401</name>
</gene>
<accession>A0ABD2KWK8</accession>
<dbReference type="SMART" id="SM00580">
    <property type="entry name" value="PUG"/>
    <property type="match status" value="1"/>
</dbReference>
<evidence type="ECO:0000313" key="3">
    <source>
        <dbReference type="EMBL" id="KAL3107318.1"/>
    </source>
</evidence>
<dbReference type="Gene3D" id="1.20.58.2190">
    <property type="match status" value="1"/>
</dbReference>
<organism evidence="3 4">
    <name type="scientific">Heterodera trifolii</name>
    <dbReference type="NCBI Taxonomy" id="157864"/>
    <lineage>
        <taxon>Eukaryota</taxon>
        <taxon>Metazoa</taxon>
        <taxon>Ecdysozoa</taxon>
        <taxon>Nematoda</taxon>
        <taxon>Chromadorea</taxon>
        <taxon>Rhabditida</taxon>
        <taxon>Tylenchina</taxon>
        <taxon>Tylenchomorpha</taxon>
        <taxon>Tylenchoidea</taxon>
        <taxon>Heteroderidae</taxon>
        <taxon>Heteroderinae</taxon>
        <taxon>Heterodera</taxon>
    </lineage>
</organism>
<protein>
    <recommendedName>
        <fullName evidence="2">PUB domain-containing protein</fullName>
    </recommendedName>
</protein>
<dbReference type="EMBL" id="JBICBT010000622">
    <property type="protein sequence ID" value="KAL3107318.1"/>
    <property type="molecule type" value="Genomic_DNA"/>
</dbReference>
<dbReference type="PANTHER" id="PTHR23153">
    <property type="entry name" value="UBX-RELATED"/>
    <property type="match status" value="1"/>
</dbReference>
<dbReference type="InterPro" id="IPR018997">
    <property type="entry name" value="PUB_domain"/>
</dbReference>
<dbReference type="Pfam" id="PF09409">
    <property type="entry name" value="PUB"/>
    <property type="match status" value="1"/>
</dbReference>
<name>A0ABD2KWK8_9BILA</name>
<dbReference type="Proteomes" id="UP001620626">
    <property type="component" value="Unassembled WGS sequence"/>
</dbReference>
<feature type="chain" id="PRO_5044803840" description="PUB domain-containing protein" evidence="1">
    <location>
        <begin position="16"/>
        <end position="311"/>
    </location>
</feature>
<sequence length="311" mass="35846">MKLIWLTFLPYFCIAAIKVKHTCELFGDDTALPKSEMYNAIANLLYERMANDPLSASVSLLYTFCSDKNKRGTALDVLGKYVQNIIGHPTEQKFLKIRRGNRMFSEKVLPLKGAVEFLKAVGFEEEVFWAASDGHQPSSSTTVPGTEKEAYFVMPEPKNEAEVQGLRERLEKALQGLRNGKPIELRLFRDPRLFHISERREHQLNKSKGYTAILVHFQSDNVLQGIFHENEKFASVREFVARHLSFQYGPFTLTPDALAFDNKFQKKKLNEENTLKEYGFVHTGLVHFHWDTETLAFINRLDDEMKPRIIL</sequence>
<dbReference type="SUPFAM" id="SSF54236">
    <property type="entry name" value="Ubiquitin-like"/>
    <property type="match status" value="1"/>
</dbReference>
<evidence type="ECO:0000259" key="2">
    <source>
        <dbReference type="Pfam" id="PF09409"/>
    </source>
</evidence>
<evidence type="ECO:0000313" key="4">
    <source>
        <dbReference type="Proteomes" id="UP001620626"/>
    </source>
</evidence>
<comment type="caution">
    <text evidence="3">The sequence shown here is derived from an EMBL/GenBank/DDBJ whole genome shotgun (WGS) entry which is preliminary data.</text>
</comment>
<proteinExistence type="predicted"/>
<dbReference type="SUPFAM" id="SSF143503">
    <property type="entry name" value="PUG domain-like"/>
    <property type="match status" value="1"/>
</dbReference>
<reference evidence="3 4" key="1">
    <citation type="submission" date="2024-10" db="EMBL/GenBank/DDBJ databases">
        <authorList>
            <person name="Kim D."/>
        </authorList>
    </citation>
    <scope>NUCLEOTIDE SEQUENCE [LARGE SCALE GENOMIC DNA]</scope>
    <source>
        <strain evidence="3">BH-2024</strain>
    </source>
</reference>
<evidence type="ECO:0000256" key="1">
    <source>
        <dbReference type="SAM" id="SignalP"/>
    </source>
</evidence>
<dbReference type="Gene3D" id="3.10.20.90">
    <property type="entry name" value="Phosphatidylinositol 3-kinase Catalytic Subunit, Chain A, domain 1"/>
    <property type="match status" value="1"/>
</dbReference>
<dbReference type="PANTHER" id="PTHR23153:SF38">
    <property type="entry name" value="UBX DOMAIN-CONTAINING PROTEIN 6"/>
    <property type="match status" value="1"/>
</dbReference>
<dbReference type="AlphaFoldDB" id="A0ABD2KWK8"/>
<keyword evidence="4" id="KW-1185">Reference proteome</keyword>
<dbReference type="InterPro" id="IPR029071">
    <property type="entry name" value="Ubiquitin-like_domsf"/>
</dbReference>